<dbReference type="GO" id="GO:0032263">
    <property type="term" value="P:GMP salvage"/>
    <property type="evidence" value="ECO:0007669"/>
    <property type="project" value="TreeGrafter"/>
</dbReference>
<protein>
    <submittedName>
        <fullName evidence="2">Hypoxanthine phosphoribosyltransferase</fullName>
        <ecNumber evidence="2">2.4.2.8</ecNumber>
    </submittedName>
</protein>
<dbReference type="EMBL" id="VSSQ01024012">
    <property type="protein sequence ID" value="MPM71294.1"/>
    <property type="molecule type" value="Genomic_DNA"/>
</dbReference>
<dbReference type="GO" id="GO:0032264">
    <property type="term" value="P:IMP salvage"/>
    <property type="evidence" value="ECO:0007669"/>
    <property type="project" value="TreeGrafter"/>
</dbReference>
<dbReference type="GO" id="GO:0000287">
    <property type="term" value="F:magnesium ion binding"/>
    <property type="evidence" value="ECO:0007669"/>
    <property type="project" value="TreeGrafter"/>
</dbReference>
<dbReference type="GO" id="GO:0046100">
    <property type="term" value="P:hypoxanthine metabolic process"/>
    <property type="evidence" value="ECO:0007669"/>
    <property type="project" value="TreeGrafter"/>
</dbReference>
<sequence>MFLIALNGAMFWAVELLKEINLQCKLETIHAKSYGNAMQSDGNVSVMYNNMDLENKDIIIIEDIVDTGYTMQKLLETINIQKPKSVAIAALITKPEKIVINIKIDYLGFAIPPEFIIGCGMDYKEFGRNLRGIYRLKDNKNSEI</sequence>
<organism evidence="2">
    <name type="scientific">bioreactor metagenome</name>
    <dbReference type="NCBI Taxonomy" id="1076179"/>
    <lineage>
        <taxon>unclassified sequences</taxon>
        <taxon>metagenomes</taxon>
        <taxon>ecological metagenomes</taxon>
    </lineage>
</organism>
<dbReference type="PANTHER" id="PTHR43340:SF1">
    <property type="entry name" value="HYPOXANTHINE PHOSPHORIBOSYLTRANSFERASE"/>
    <property type="match status" value="1"/>
</dbReference>
<name>A0A645C8U0_9ZZZZ</name>
<comment type="caution">
    <text evidence="2">The sequence shown here is derived from an EMBL/GenBank/DDBJ whole genome shotgun (WGS) entry which is preliminary data.</text>
</comment>
<feature type="domain" description="Phosphoribosyltransferase" evidence="1">
    <location>
        <begin position="7"/>
        <end position="123"/>
    </location>
</feature>
<proteinExistence type="predicted"/>
<gene>
    <name evidence="2" type="primary">hpt_32</name>
    <name evidence="2" type="ORF">SDC9_118258</name>
</gene>
<dbReference type="EC" id="2.4.2.8" evidence="2"/>
<dbReference type="GO" id="GO:0005829">
    <property type="term" value="C:cytosol"/>
    <property type="evidence" value="ECO:0007669"/>
    <property type="project" value="TreeGrafter"/>
</dbReference>
<dbReference type="Pfam" id="PF00156">
    <property type="entry name" value="Pribosyltran"/>
    <property type="match status" value="1"/>
</dbReference>
<reference evidence="2" key="1">
    <citation type="submission" date="2019-08" db="EMBL/GenBank/DDBJ databases">
        <authorList>
            <person name="Kucharzyk K."/>
            <person name="Murdoch R.W."/>
            <person name="Higgins S."/>
            <person name="Loffler F."/>
        </authorList>
    </citation>
    <scope>NUCLEOTIDE SEQUENCE</scope>
</reference>
<dbReference type="InterPro" id="IPR000836">
    <property type="entry name" value="PRTase_dom"/>
</dbReference>
<dbReference type="GO" id="GO:0004422">
    <property type="term" value="F:hypoxanthine phosphoribosyltransferase activity"/>
    <property type="evidence" value="ECO:0007669"/>
    <property type="project" value="TreeGrafter"/>
</dbReference>
<keyword evidence="2" id="KW-0328">Glycosyltransferase</keyword>
<dbReference type="InterPro" id="IPR050408">
    <property type="entry name" value="HGPRT"/>
</dbReference>
<dbReference type="AlphaFoldDB" id="A0A645C8U0"/>
<dbReference type="PANTHER" id="PTHR43340">
    <property type="entry name" value="HYPOXANTHINE-GUANINE PHOSPHORIBOSYLTRANSFERASE"/>
    <property type="match status" value="1"/>
</dbReference>
<dbReference type="InterPro" id="IPR029057">
    <property type="entry name" value="PRTase-like"/>
</dbReference>
<keyword evidence="2" id="KW-0808">Transferase</keyword>
<evidence type="ECO:0000313" key="2">
    <source>
        <dbReference type="EMBL" id="MPM71294.1"/>
    </source>
</evidence>
<evidence type="ECO:0000259" key="1">
    <source>
        <dbReference type="Pfam" id="PF00156"/>
    </source>
</evidence>
<dbReference type="GO" id="GO:0006178">
    <property type="term" value="P:guanine salvage"/>
    <property type="evidence" value="ECO:0007669"/>
    <property type="project" value="TreeGrafter"/>
</dbReference>
<dbReference type="SUPFAM" id="SSF53271">
    <property type="entry name" value="PRTase-like"/>
    <property type="match status" value="1"/>
</dbReference>
<accession>A0A645C8U0</accession>
<dbReference type="Gene3D" id="3.40.50.2020">
    <property type="match status" value="1"/>
</dbReference>